<dbReference type="InterPro" id="IPR013783">
    <property type="entry name" value="Ig-like_fold"/>
</dbReference>
<proteinExistence type="predicted"/>
<dbReference type="Proteomes" id="UP000817854">
    <property type="component" value="Unassembled WGS sequence"/>
</dbReference>
<dbReference type="EMBL" id="VEVQ02000002">
    <property type="protein sequence ID" value="NHN24805.1"/>
    <property type="molecule type" value="Genomic_DNA"/>
</dbReference>
<evidence type="ECO:0000313" key="2">
    <source>
        <dbReference type="Proteomes" id="UP000817854"/>
    </source>
</evidence>
<dbReference type="Gene3D" id="2.60.120.260">
    <property type="entry name" value="Galactose-binding domain-like"/>
    <property type="match status" value="2"/>
</dbReference>
<reference evidence="1 2" key="2">
    <citation type="submission" date="2020-02" db="EMBL/GenBank/DDBJ databases">
        <title>Flavobacterium profundi sp. nov., isolated from a deep-sea seamount.</title>
        <authorList>
            <person name="Zhang D.-C."/>
        </authorList>
    </citation>
    <scope>NUCLEOTIDE SEQUENCE [LARGE SCALE GENOMIC DNA]</scope>
    <source>
        <strain evidence="1 2">EC11</strain>
    </source>
</reference>
<evidence type="ECO:0008006" key="3">
    <source>
        <dbReference type="Google" id="ProtNLM"/>
    </source>
</evidence>
<accession>A0ABX0IP23</accession>
<comment type="caution">
    <text evidence="1">The sequence shown here is derived from an EMBL/GenBank/DDBJ whole genome shotgun (WGS) entry which is preliminary data.</text>
</comment>
<sequence>MNKLRIIIGLFVLTFFIGCSNDDENVNLDSISVPKNISALMTIKQDNSGKVTILPSGEGVTQYEIYFGDGTSEPAYVNPGASVQHIYTEGTYQVRIVGATLDGQKSEVTQSLTVSFVAPENLNVTISPVAGDNLSIAVQATADYETFFQVYFGEDPNQIPVDFMEGETTTFTYADVGTYTVRVVALSGGVAITEYTEDVTITNPVLLPIDFESTTLNYAFTSFGGANTIVVPNPSIDAENGSNNVAQLTKGNGSEVWAGSFIELGEAIDFSSMQKIKIKSWSPEVGKTIKMKLENSTDSNIFLEVDLITTVANSWEELVFDFSGVNLANEYHKVVLFYDFGNAGTGANYYFDDIELTSGAPSVVLPLDFESTTLTYSFDNFGGANTNVDVNPDATGINASANVGKYVKGNGSETWAGSFIELGSPINFSTMQKIKMKVWSPQSGIIVKLKLENLLNGNTINIELDAMTTQANTWEELTYDFTGINNANNYQRVVVFFDFGNAGTGASYYFDDIQLSN</sequence>
<dbReference type="Gene3D" id="2.60.40.10">
    <property type="entry name" value="Immunoglobulins"/>
    <property type="match status" value="1"/>
</dbReference>
<protein>
    <recommendedName>
        <fullName evidence="3">PKD domain-containing protein</fullName>
    </recommendedName>
</protein>
<dbReference type="CDD" id="cd00146">
    <property type="entry name" value="PKD"/>
    <property type="match status" value="1"/>
</dbReference>
<dbReference type="RefSeq" id="WP_140960261.1">
    <property type="nucleotide sequence ID" value="NZ_VEVQ02000002.1"/>
</dbReference>
<keyword evidence="2" id="KW-1185">Reference proteome</keyword>
<organism evidence="1 2">
    <name type="scientific">Flavobacterium jejuense</name>
    <dbReference type="NCBI Taxonomy" id="1544455"/>
    <lineage>
        <taxon>Bacteria</taxon>
        <taxon>Pseudomonadati</taxon>
        <taxon>Bacteroidota</taxon>
        <taxon>Flavobacteriia</taxon>
        <taxon>Flavobacteriales</taxon>
        <taxon>Flavobacteriaceae</taxon>
        <taxon>Flavobacterium</taxon>
    </lineage>
</organism>
<evidence type="ECO:0000313" key="1">
    <source>
        <dbReference type="EMBL" id="NHN24805.1"/>
    </source>
</evidence>
<name>A0ABX0IP23_9FLAO</name>
<reference evidence="2" key="1">
    <citation type="submission" date="2019-05" db="EMBL/GenBank/DDBJ databases">
        <title>Flavobacterium profundi sp. nov., isolated from a deep-sea seamount.</title>
        <authorList>
            <person name="Zhang D.-C."/>
        </authorList>
    </citation>
    <scope>NUCLEOTIDE SEQUENCE [LARGE SCALE GENOMIC DNA]</scope>
    <source>
        <strain evidence="2">EC11</strain>
    </source>
</reference>
<dbReference type="PROSITE" id="PS51257">
    <property type="entry name" value="PROKAR_LIPOPROTEIN"/>
    <property type="match status" value="1"/>
</dbReference>
<gene>
    <name evidence="1" type="ORF">FIA58_003865</name>
</gene>